<evidence type="ECO:0000313" key="2">
    <source>
        <dbReference type="Proteomes" id="UP000018721"/>
    </source>
</evidence>
<sequence length="50" mass="5567">KYFTLPPQPDLVTQEYGSASFWKLTTNENREQVFTDLMEVLGGSGGPIFG</sequence>
<proteinExistence type="predicted"/>
<dbReference type="Proteomes" id="UP000018721">
    <property type="component" value="Unassembled WGS sequence"/>
</dbReference>
<dbReference type="HOGENOM" id="CLU_3130612_0_0_1"/>
<dbReference type="AlphaFoldDB" id="V9F6W3"/>
<reference evidence="1 2" key="1">
    <citation type="submission" date="2013-11" db="EMBL/GenBank/DDBJ databases">
        <title>The Genome Sequence of Phytophthora parasitica P1569.</title>
        <authorList>
            <consortium name="The Broad Institute Genomics Platform"/>
            <person name="Russ C."/>
            <person name="Tyler B."/>
            <person name="Panabieres F."/>
            <person name="Shan W."/>
            <person name="Tripathy S."/>
            <person name="Grunwald N."/>
            <person name="Machado M."/>
            <person name="Johnson C.S."/>
            <person name="Arredondo F."/>
            <person name="Hong C."/>
            <person name="Coffey M."/>
            <person name="Young S.K."/>
            <person name="Zeng Q."/>
            <person name="Gargeya S."/>
            <person name="Fitzgerald M."/>
            <person name="Abouelleil A."/>
            <person name="Alvarado L."/>
            <person name="Chapman S.B."/>
            <person name="Gainer-Dewar J."/>
            <person name="Goldberg J."/>
            <person name="Griggs A."/>
            <person name="Gujja S."/>
            <person name="Hansen M."/>
            <person name="Howarth C."/>
            <person name="Imamovic A."/>
            <person name="Ireland A."/>
            <person name="Larimer J."/>
            <person name="McCowan C."/>
            <person name="Murphy C."/>
            <person name="Pearson M."/>
            <person name="Poon T.W."/>
            <person name="Priest M."/>
            <person name="Roberts A."/>
            <person name="Saif S."/>
            <person name="Shea T."/>
            <person name="Sykes S."/>
            <person name="Wortman J."/>
            <person name="Nusbaum C."/>
            <person name="Birren B."/>
        </authorList>
    </citation>
    <scope>NUCLEOTIDE SEQUENCE [LARGE SCALE GENOMIC DNA]</scope>
    <source>
        <strain evidence="1 2">P1569</strain>
    </source>
</reference>
<gene>
    <name evidence="1" type="ORF">F443_09476</name>
</gene>
<keyword evidence="2" id="KW-1185">Reference proteome</keyword>
<feature type="non-terminal residue" evidence="1">
    <location>
        <position position="1"/>
    </location>
</feature>
<protein>
    <submittedName>
        <fullName evidence="1">Uncharacterized protein</fullName>
    </submittedName>
</protein>
<dbReference type="EMBL" id="ANIZ01001627">
    <property type="protein sequence ID" value="ETI46112.1"/>
    <property type="molecule type" value="Genomic_DNA"/>
</dbReference>
<comment type="caution">
    <text evidence="1">The sequence shown here is derived from an EMBL/GenBank/DDBJ whole genome shotgun (WGS) entry which is preliminary data.</text>
</comment>
<dbReference type="OrthoDB" id="100219at2759"/>
<organism evidence="1 2">
    <name type="scientific">Phytophthora nicotianae P1569</name>
    <dbReference type="NCBI Taxonomy" id="1317065"/>
    <lineage>
        <taxon>Eukaryota</taxon>
        <taxon>Sar</taxon>
        <taxon>Stramenopiles</taxon>
        <taxon>Oomycota</taxon>
        <taxon>Peronosporomycetes</taxon>
        <taxon>Peronosporales</taxon>
        <taxon>Peronosporaceae</taxon>
        <taxon>Phytophthora</taxon>
    </lineage>
</organism>
<accession>V9F6W3</accession>
<name>V9F6W3_PHYNI</name>
<evidence type="ECO:0000313" key="1">
    <source>
        <dbReference type="EMBL" id="ETI46112.1"/>
    </source>
</evidence>